<name>A0A9P7USQ0_9AGAR</name>
<reference evidence="2" key="1">
    <citation type="journal article" date="2021" name="Genome Biol. Evol.">
        <title>The assembled and annotated genome of the fairy-ring fungus Marasmius oreades.</title>
        <authorList>
            <person name="Hiltunen M."/>
            <person name="Ament-Velasquez S.L."/>
            <person name="Johannesson H."/>
        </authorList>
    </citation>
    <scope>NUCLEOTIDE SEQUENCE</scope>
    <source>
        <strain evidence="2">03SP1</strain>
    </source>
</reference>
<dbReference type="GO" id="GO:0005737">
    <property type="term" value="C:cytoplasm"/>
    <property type="evidence" value="ECO:0007669"/>
    <property type="project" value="TreeGrafter"/>
</dbReference>
<dbReference type="OrthoDB" id="429143at2759"/>
<dbReference type="RefSeq" id="XP_043007881.1">
    <property type="nucleotide sequence ID" value="XM_043155415.1"/>
</dbReference>
<dbReference type="InterPro" id="IPR006076">
    <property type="entry name" value="FAD-dep_OxRdtase"/>
</dbReference>
<proteinExistence type="predicted"/>
<dbReference type="KEGG" id="more:E1B28_010448"/>
<dbReference type="Proteomes" id="UP001049176">
    <property type="component" value="Chromosome 6"/>
</dbReference>
<dbReference type="AlphaFoldDB" id="A0A9P7USQ0"/>
<dbReference type="Gene3D" id="3.30.9.10">
    <property type="entry name" value="D-Amino Acid Oxidase, subunit A, domain 2"/>
    <property type="match status" value="1"/>
</dbReference>
<dbReference type="PANTHER" id="PTHR13847">
    <property type="entry name" value="SARCOSINE DEHYDROGENASE-RELATED"/>
    <property type="match status" value="1"/>
</dbReference>
<dbReference type="PANTHER" id="PTHR13847:SF260">
    <property type="entry name" value="FAD DEPENDENT OXIDOREDUCTASE DOMAIN-CONTAINING PROTEIN"/>
    <property type="match status" value="1"/>
</dbReference>
<gene>
    <name evidence="2" type="ORF">E1B28_010448</name>
</gene>
<protein>
    <recommendedName>
        <fullName evidence="1">FAD dependent oxidoreductase domain-containing protein</fullName>
    </recommendedName>
</protein>
<sequence>MASSFSTIANGPAYPAAPGYPVPNPCLSFWLQGTRSSSLLGHRTTSILPSTTDVAIIGSGISGAAVAYFLLTGHNPPKNVVMLEAREACHGATGRNGGHCRPDCYRGYKAYKAHFGKEQAFKVLQNEMDTLNLVTEVIKKEGVDCDFWRGLTFDIAMDEEAAVFFESNYNEFRADGGLTEGIVEWIGNPNEAQKRTRTAHALAAAEFPASSLWPYKLVMHLLKLCISSHGLNLQTTTPVKSVSTDEVGEWLLNTDRGTLKASKVVFATNAFTATLLPEFLGKIAPFKGQCSAVVPTHAYSGENMLDHTYSHRYGTNSFDYMIQRPKDGIVIIGGDKFKVPIEQMIGNTDDSSKWEAITEYLGGAMKNYMTGWREEALGEGLLHDWTGIMGFTPEEVPYVGALHEKPGAFITAGHCGHGMARAFTCSRGIAALIRGESWESTKLPECFQPTPERLAASKTTVEEVWCHHTKGVTHL</sequence>
<evidence type="ECO:0000313" key="2">
    <source>
        <dbReference type="EMBL" id="KAG7091411.1"/>
    </source>
</evidence>
<feature type="domain" description="FAD dependent oxidoreductase" evidence="1">
    <location>
        <begin position="53"/>
        <end position="431"/>
    </location>
</feature>
<evidence type="ECO:0000313" key="3">
    <source>
        <dbReference type="Proteomes" id="UP001049176"/>
    </source>
</evidence>
<organism evidence="2 3">
    <name type="scientific">Marasmius oreades</name>
    <name type="common">fairy-ring Marasmius</name>
    <dbReference type="NCBI Taxonomy" id="181124"/>
    <lineage>
        <taxon>Eukaryota</taxon>
        <taxon>Fungi</taxon>
        <taxon>Dikarya</taxon>
        <taxon>Basidiomycota</taxon>
        <taxon>Agaricomycotina</taxon>
        <taxon>Agaricomycetes</taxon>
        <taxon>Agaricomycetidae</taxon>
        <taxon>Agaricales</taxon>
        <taxon>Marasmiineae</taxon>
        <taxon>Marasmiaceae</taxon>
        <taxon>Marasmius</taxon>
    </lineage>
</organism>
<dbReference type="SUPFAM" id="SSF51905">
    <property type="entry name" value="FAD/NAD(P)-binding domain"/>
    <property type="match status" value="1"/>
</dbReference>
<dbReference type="Gene3D" id="3.50.50.60">
    <property type="entry name" value="FAD/NAD(P)-binding domain"/>
    <property type="match status" value="1"/>
</dbReference>
<evidence type="ECO:0000259" key="1">
    <source>
        <dbReference type="Pfam" id="PF01266"/>
    </source>
</evidence>
<accession>A0A9P7USQ0</accession>
<dbReference type="Pfam" id="PF01266">
    <property type="entry name" value="DAO"/>
    <property type="match status" value="1"/>
</dbReference>
<keyword evidence="3" id="KW-1185">Reference proteome</keyword>
<comment type="caution">
    <text evidence="2">The sequence shown here is derived from an EMBL/GenBank/DDBJ whole genome shotgun (WGS) entry which is preliminary data.</text>
</comment>
<dbReference type="EMBL" id="CM032186">
    <property type="protein sequence ID" value="KAG7091411.1"/>
    <property type="molecule type" value="Genomic_DNA"/>
</dbReference>
<dbReference type="GeneID" id="66079524"/>
<dbReference type="InterPro" id="IPR036188">
    <property type="entry name" value="FAD/NAD-bd_sf"/>
</dbReference>